<proteinExistence type="predicted"/>
<comment type="caution">
    <text evidence="1">The sequence shown here is derived from an EMBL/GenBank/DDBJ whole genome shotgun (WGS) entry which is preliminary data.</text>
</comment>
<dbReference type="Proteomes" id="UP001458880">
    <property type="component" value="Unassembled WGS sequence"/>
</dbReference>
<accession>A0AAW1LR20</accession>
<gene>
    <name evidence="1" type="ORF">QE152_g10569</name>
</gene>
<evidence type="ECO:0000313" key="1">
    <source>
        <dbReference type="EMBL" id="KAK9737622.1"/>
    </source>
</evidence>
<name>A0AAW1LR20_POPJA</name>
<dbReference type="AlphaFoldDB" id="A0AAW1LR20"/>
<sequence length="125" mass="13895">MEKKKKFTAPQLRTLSEVKANYEGRGNESEKKTFCRLLSTVYTDAWALLSDWSLVVRSSVISTRQTDVCVSTLLSTRPTFRSSVISTRQTDVCVSTLLSTRPTSTFKDLFAVTTSISDGSPPVTF</sequence>
<protein>
    <submittedName>
        <fullName evidence="1">Uncharacterized protein</fullName>
    </submittedName>
</protein>
<reference evidence="1 2" key="1">
    <citation type="journal article" date="2024" name="BMC Genomics">
        <title>De novo assembly and annotation of Popillia japonica's genome with initial clues to its potential as an invasive pest.</title>
        <authorList>
            <person name="Cucini C."/>
            <person name="Boschi S."/>
            <person name="Funari R."/>
            <person name="Cardaioli E."/>
            <person name="Iannotti N."/>
            <person name="Marturano G."/>
            <person name="Paoli F."/>
            <person name="Bruttini M."/>
            <person name="Carapelli A."/>
            <person name="Frati F."/>
            <person name="Nardi F."/>
        </authorList>
    </citation>
    <scope>NUCLEOTIDE SEQUENCE [LARGE SCALE GENOMIC DNA]</scope>
    <source>
        <strain evidence="1">DMR45628</strain>
    </source>
</reference>
<keyword evidence="2" id="KW-1185">Reference proteome</keyword>
<dbReference type="EMBL" id="JASPKY010000097">
    <property type="protein sequence ID" value="KAK9737622.1"/>
    <property type="molecule type" value="Genomic_DNA"/>
</dbReference>
<evidence type="ECO:0000313" key="2">
    <source>
        <dbReference type="Proteomes" id="UP001458880"/>
    </source>
</evidence>
<organism evidence="1 2">
    <name type="scientific">Popillia japonica</name>
    <name type="common">Japanese beetle</name>
    <dbReference type="NCBI Taxonomy" id="7064"/>
    <lineage>
        <taxon>Eukaryota</taxon>
        <taxon>Metazoa</taxon>
        <taxon>Ecdysozoa</taxon>
        <taxon>Arthropoda</taxon>
        <taxon>Hexapoda</taxon>
        <taxon>Insecta</taxon>
        <taxon>Pterygota</taxon>
        <taxon>Neoptera</taxon>
        <taxon>Endopterygota</taxon>
        <taxon>Coleoptera</taxon>
        <taxon>Polyphaga</taxon>
        <taxon>Scarabaeiformia</taxon>
        <taxon>Scarabaeidae</taxon>
        <taxon>Rutelinae</taxon>
        <taxon>Popillia</taxon>
    </lineage>
</organism>